<organism evidence="2 3">
    <name type="scientific">Tritrichomonas musculus</name>
    <dbReference type="NCBI Taxonomy" id="1915356"/>
    <lineage>
        <taxon>Eukaryota</taxon>
        <taxon>Metamonada</taxon>
        <taxon>Parabasalia</taxon>
        <taxon>Tritrichomonadida</taxon>
        <taxon>Tritrichomonadidae</taxon>
        <taxon>Tritrichomonas</taxon>
    </lineage>
</organism>
<name>A0ABR2JZZ6_9EUKA</name>
<feature type="region of interest" description="Disordered" evidence="1">
    <location>
        <begin position="123"/>
        <end position="212"/>
    </location>
</feature>
<reference evidence="2 3" key="1">
    <citation type="submission" date="2024-04" db="EMBL/GenBank/DDBJ databases">
        <title>Tritrichomonas musculus Genome.</title>
        <authorList>
            <person name="Alves-Ferreira E."/>
            <person name="Grigg M."/>
            <person name="Lorenzi H."/>
            <person name="Galac M."/>
        </authorList>
    </citation>
    <scope>NUCLEOTIDE SEQUENCE [LARGE SCALE GENOMIC DNA]</scope>
    <source>
        <strain evidence="2 3">EAF2021</strain>
    </source>
</reference>
<dbReference type="EMBL" id="JAPFFF010000009">
    <property type="protein sequence ID" value="KAK8883430.1"/>
    <property type="molecule type" value="Genomic_DNA"/>
</dbReference>
<proteinExistence type="predicted"/>
<feature type="compositionally biased region" description="Low complexity" evidence="1">
    <location>
        <begin position="182"/>
        <end position="194"/>
    </location>
</feature>
<evidence type="ECO:0000313" key="2">
    <source>
        <dbReference type="EMBL" id="KAK8883430.1"/>
    </source>
</evidence>
<accession>A0ABR2JZZ6</accession>
<feature type="compositionally biased region" description="Low complexity" evidence="1">
    <location>
        <begin position="127"/>
        <end position="145"/>
    </location>
</feature>
<sequence length="409" mass="45983">MKNKTGANLFTINFSSSSSYYEEEEEEIKKKIVKPPPPIKKAPIAKFTPTRITKQHIAEAPIGIELSDSSYYSYDDYSKNDDNVKTKTTKAAELDEDVFSIDGTDSNAELQPTKIMKQTGNYQLSSKTNNQQRTQNDTNNNQQQIEQEKNINDDSNNTLEDKNQENNNADKANGSYEVIKSNEPNTNEPNPNEPIQGNSQTATSPSKLNMTPNSWPIYLITREKKMQINGRRILFTFNEGSRHIYSAKCKGKNPHHVYIKHGENPDKIDNGDTADAIIMIGNEGTDFSLRKSSNSSNEIMTIRITPARTSADTARKMSVIFFEPRDGAPARLMSKNPCLNPDGKPEHDFEGRFAIDSVKNAVLVDKTKGPSLMFIRKTGKMAIEIEARFEHEDLWIFAIGIASFLSKVK</sequence>
<protein>
    <recommendedName>
        <fullName evidence="4">Tubby C-terminal domain-containing protein</fullName>
    </recommendedName>
</protein>
<evidence type="ECO:0008006" key="4">
    <source>
        <dbReference type="Google" id="ProtNLM"/>
    </source>
</evidence>
<dbReference type="Proteomes" id="UP001470230">
    <property type="component" value="Unassembled WGS sequence"/>
</dbReference>
<evidence type="ECO:0000313" key="3">
    <source>
        <dbReference type="Proteomes" id="UP001470230"/>
    </source>
</evidence>
<evidence type="ECO:0000256" key="1">
    <source>
        <dbReference type="SAM" id="MobiDB-lite"/>
    </source>
</evidence>
<gene>
    <name evidence="2" type="ORF">M9Y10_046080</name>
</gene>
<feature type="compositionally biased region" description="Polar residues" evidence="1">
    <location>
        <begin position="195"/>
        <end position="212"/>
    </location>
</feature>
<comment type="caution">
    <text evidence="2">The sequence shown here is derived from an EMBL/GenBank/DDBJ whole genome shotgun (WGS) entry which is preliminary data.</text>
</comment>
<keyword evidence="3" id="KW-1185">Reference proteome</keyword>